<keyword evidence="1" id="KW-0472">Membrane</keyword>
<reference evidence="2" key="2">
    <citation type="submission" date="2021-09" db="EMBL/GenBank/DDBJ databases">
        <authorList>
            <person name="Gilroy R."/>
        </authorList>
    </citation>
    <scope>NUCLEOTIDE SEQUENCE</scope>
    <source>
        <strain evidence="2">CHK121-7720</strain>
    </source>
</reference>
<keyword evidence="1" id="KW-0812">Transmembrane</keyword>
<feature type="transmembrane region" description="Helical" evidence="1">
    <location>
        <begin position="249"/>
        <end position="269"/>
    </location>
</feature>
<dbReference type="AlphaFoldDB" id="A0A921MS76"/>
<keyword evidence="1" id="KW-1133">Transmembrane helix</keyword>
<feature type="transmembrane region" description="Helical" evidence="1">
    <location>
        <begin position="221"/>
        <end position="243"/>
    </location>
</feature>
<reference evidence="2" key="1">
    <citation type="journal article" date="2021" name="PeerJ">
        <title>Extensive microbial diversity within the chicken gut microbiome revealed by metagenomics and culture.</title>
        <authorList>
            <person name="Gilroy R."/>
            <person name="Ravi A."/>
            <person name="Getino M."/>
            <person name="Pursley I."/>
            <person name="Horton D.L."/>
            <person name="Alikhan N.F."/>
            <person name="Baker D."/>
            <person name="Gharbi K."/>
            <person name="Hall N."/>
            <person name="Watson M."/>
            <person name="Adriaenssens E.M."/>
            <person name="Foster-Nyarko E."/>
            <person name="Jarju S."/>
            <person name="Secka A."/>
            <person name="Antonio M."/>
            <person name="Oren A."/>
            <person name="Chaudhuri R.R."/>
            <person name="La Ragione R."/>
            <person name="Hildebrand F."/>
            <person name="Pallen M.J."/>
        </authorList>
    </citation>
    <scope>NUCLEOTIDE SEQUENCE</scope>
    <source>
        <strain evidence="2">CHK121-7720</strain>
    </source>
</reference>
<dbReference type="EMBL" id="DYUD01000024">
    <property type="protein sequence ID" value="HJG89594.1"/>
    <property type="molecule type" value="Genomic_DNA"/>
</dbReference>
<sequence length="324" mass="36133">MSLKLFISGKYLSVGWIILYLAGIYLTGHLTAQPMGDTCTGLLAPGAGQWLAPTLLNRLLNALFVLVGGVLLLRINNRFSLIQRHTLLPFLFFLLFELVSPSLTLLGDGNVTAVVLLLLCILFFHAYQSEKAQPAFLIMFTLALCTLFCTRYIYYVPLFLIGFAQMRCLSIKSLLGALVGLITPFWIGVGLDWIPASQLTRLLPDFDLTIPQFIPYDNPQLWIVVLTALLGLFSGTTMLYSTFNEKRQIRAYNGFTNLLSVYAALLLIVDYRNYTLYLPVLNAAVAMQAASFFTNNGGKKPAVISFYLVLTLYIALFIWNLLPA</sequence>
<protein>
    <submittedName>
        <fullName evidence="2">Uncharacterized protein</fullName>
    </submittedName>
</protein>
<evidence type="ECO:0000313" key="3">
    <source>
        <dbReference type="Proteomes" id="UP000757103"/>
    </source>
</evidence>
<name>A0A921MS76_9BACT</name>
<organism evidence="2 3">
    <name type="scientific">Barnesiella viscericola</name>
    <dbReference type="NCBI Taxonomy" id="397865"/>
    <lineage>
        <taxon>Bacteria</taxon>
        <taxon>Pseudomonadati</taxon>
        <taxon>Bacteroidota</taxon>
        <taxon>Bacteroidia</taxon>
        <taxon>Bacteroidales</taxon>
        <taxon>Barnesiellaceae</taxon>
        <taxon>Barnesiella</taxon>
    </lineage>
</organism>
<gene>
    <name evidence="2" type="ORF">K8U91_09045</name>
</gene>
<feature type="transmembrane region" description="Helical" evidence="1">
    <location>
        <begin position="12"/>
        <end position="30"/>
    </location>
</feature>
<feature type="transmembrane region" description="Helical" evidence="1">
    <location>
        <begin position="134"/>
        <end position="154"/>
    </location>
</feature>
<dbReference type="RefSeq" id="WP_273306653.1">
    <property type="nucleotide sequence ID" value="NZ_DYUD01000024.1"/>
</dbReference>
<evidence type="ECO:0000256" key="1">
    <source>
        <dbReference type="SAM" id="Phobius"/>
    </source>
</evidence>
<feature type="transmembrane region" description="Helical" evidence="1">
    <location>
        <begin position="50"/>
        <end position="73"/>
    </location>
</feature>
<accession>A0A921MS76</accession>
<dbReference type="Proteomes" id="UP000757103">
    <property type="component" value="Unassembled WGS sequence"/>
</dbReference>
<feature type="transmembrane region" description="Helical" evidence="1">
    <location>
        <begin position="85"/>
        <end position="103"/>
    </location>
</feature>
<feature type="transmembrane region" description="Helical" evidence="1">
    <location>
        <begin position="301"/>
        <end position="322"/>
    </location>
</feature>
<proteinExistence type="predicted"/>
<feature type="transmembrane region" description="Helical" evidence="1">
    <location>
        <begin position="174"/>
        <end position="194"/>
    </location>
</feature>
<evidence type="ECO:0000313" key="2">
    <source>
        <dbReference type="EMBL" id="HJG89594.1"/>
    </source>
</evidence>
<comment type="caution">
    <text evidence="2">The sequence shown here is derived from an EMBL/GenBank/DDBJ whole genome shotgun (WGS) entry which is preliminary data.</text>
</comment>